<dbReference type="RefSeq" id="WP_201663971.1">
    <property type="nucleotide sequence ID" value="NZ_JAEQNC010000024.1"/>
</dbReference>
<reference evidence="5" key="1">
    <citation type="submission" date="2021-01" db="EMBL/GenBank/DDBJ databases">
        <title>Rhizobium sp. strain KVB221 16S ribosomal RNA gene Genome sequencing and assembly.</title>
        <authorList>
            <person name="Kang M."/>
        </authorList>
    </citation>
    <scope>NUCLEOTIDE SEQUENCE</scope>
    <source>
        <strain evidence="5">KVB221</strain>
    </source>
</reference>
<comment type="caution">
    <text evidence="5">The sequence shown here is derived from an EMBL/GenBank/DDBJ whole genome shotgun (WGS) entry which is preliminary data.</text>
</comment>
<dbReference type="SMART" id="SM00559">
    <property type="entry name" value="Ku78"/>
    <property type="match status" value="1"/>
</dbReference>
<evidence type="ECO:0000256" key="2">
    <source>
        <dbReference type="HAMAP-Rule" id="MF_01875"/>
    </source>
</evidence>
<accession>A0A937CPX3</accession>
<dbReference type="PANTHER" id="PTHR41251:SF1">
    <property type="entry name" value="NON-HOMOLOGOUS END JOINING PROTEIN KU"/>
    <property type="match status" value="1"/>
</dbReference>
<feature type="region of interest" description="Disordered" evidence="3">
    <location>
        <begin position="244"/>
        <end position="275"/>
    </location>
</feature>
<dbReference type="PANTHER" id="PTHR41251">
    <property type="entry name" value="NON-HOMOLOGOUS END JOINING PROTEIN KU"/>
    <property type="match status" value="1"/>
</dbReference>
<dbReference type="GO" id="GO:0006303">
    <property type="term" value="P:double-strand break repair via nonhomologous end joining"/>
    <property type="evidence" value="ECO:0007669"/>
    <property type="project" value="UniProtKB-UniRule"/>
</dbReference>
<dbReference type="InterPro" id="IPR009187">
    <property type="entry name" value="Prok_Ku"/>
</dbReference>
<dbReference type="AlphaFoldDB" id="A0A937CPX3"/>
<dbReference type="GO" id="GO:0003690">
    <property type="term" value="F:double-stranded DNA binding"/>
    <property type="evidence" value="ECO:0007669"/>
    <property type="project" value="UniProtKB-UniRule"/>
</dbReference>
<dbReference type="Pfam" id="PF02735">
    <property type="entry name" value="Ku"/>
    <property type="match status" value="1"/>
</dbReference>
<evidence type="ECO:0000313" key="6">
    <source>
        <dbReference type="Proteomes" id="UP000633219"/>
    </source>
</evidence>
<dbReference type="Proteomes" id="UP000633219">
    <property type="component" value="Unassembled WGS sequence"/>
</dbReference>
<dbReference type="GO" id="GO:0006310">
    <property type="term" value="P:DNA recombination"/>
    <property type="evidence" value="ECO:0007669"/>
    <property type="project" value="UniProtKB-KW"/>
</dbReference>
<gene>
    <name evidence="2" type="primary">ku</name>
    <name evidence="5" type="ORF">JJB09_25800</name>
</gene>
<evidence type="ECO:0000256" key="1">
    <source>
        <dbReference type="ARBA" id="ARBA00023125"/>
    </source>
</evidence>
<evidence type="ECO:0000259" key="4">
    <source>
        <dbReference type="SMART" id="SM00559"/>
    </source>
</evidence>
<keyword evidence="2" id="KW-0233">DNA recombination</keyword>
<dbReference type="InterPro" id="IPR006164">
    <property type="entry name" value="DNA_bd_Ku70/Ku80"/>
</dbReference>
<evidence type="ECO:0000313" key="5">
    <source>
        <dbReference type="EMBL" id="MBL0375426.1"/>
    </source>
</evidence>
<keyword evidence="2" id="KW-0234">DNA repair</keyword>
<comment type="function">
    <text evidence="2">With LigD forms a non-homologous end joining (NHEJ) DNA repair enzyme, which repairs dsDNA breaks with reduced fidelity. Binds linear dsDNA with 5'- and 3'- overhangs but not closed circular dsDNA nor ssDNA. Recruits and stimulates the ligase activity of LigD.</text>
</comment>
<dbReference type="HAMAP" id="MF_01875">
    <property type="entry name" value="Prokaryotic_Ku"/>
    <property type="match status" value="1"/>
</dbReference>
<keyword evidence="6" id="KW-1185">Reference proteome</keyword>
<dbReference type="SUPFAM" id="SSF100939">
    <property type="entry name" value="SPOC domain-like"/>
    <property type="match status" value="1"/>
</dbReference>
<dbReference type="NCBIfam" id="TIGR02772">
    <property type="entry name" value="Ku_bact"/>
    <property type="match status" value="1"/>
</dbReference>
<sequence length="275" mass="30720">MSPRANWKGYLKVGELTCAVALYTAASTSDRVSFHMVNRKTGNRLNREFVDVQTGTIVPHDEQVKGYEVADGRYVEIEPEEIAAAVPESDKTLDIDVFVACSDVDDTFFDKPYYLAPADRQSIEVFALIRDRLSKDKMTAIASTVLFRRFRTLLIRALGNGLVASTLHYNYEIRSAIEVFHGIPKLKLEKEMLDLAGHIIQTKMGHFDPAKFDDRYEAALAELVKAKIEGRKVVKMNQPKETRSADLLEALRRSAKSPEKPAVGRKGAGSTRKAG</sequence>
<protein>
    <recommendedName>
        <fullName evidence="2">Non-homologous end joining protein Ku</fullName>
    </recommendedName>
</protein>
<feature type="compositionally biased region" description="Basic and acidic residues" evidence="3">
    <location>
        <begin position="244"/>
        <end position="259"/>
    </location>
</feature>
<dbReference type="EMBL" id="JAEQNC010000024">
    <property type="protein sequence ID" value="MBL0375426.1"/>
    <property type="molecule type" value="Genomic_DNA"/>
</dbReference>
<dbReference type="PIRSF" id="PIRSF006493">
    <property type="entry name" value="Prok_Ku"/>
    <property type="match status" value="1"/>
</dbReference>
<feature type="domain" description="Ku" evidence="4">
    <location>
        <begin position="55"/>
        <end position="185"/>
    </location>
</feature>
<name>A0A937CPX3_9HYPH</name>
<keyword evidence="1 2" id="KW-0238">DNA-binding</keyword>
<dbReference type="InterPro" id="IPR016194">
    <property type="entry name" value="SPOC-like_C_dom_sf"/>
</dbReference>
<keyword evidence="2" id="KW-0227">DNA damage</keyword>
<proteinExistence type="inferred from homology"/>
<evidence type="ECO:0000256" key="3">
    <source>
        <dbReference type="SAM" id="MobiDB-lite"/>
    </source>
</evidence>
<comment type="similarity">
    <text evidence="2">Belongs to the prokaryotic Ku family.</text>
</comment>
<comment type="subunit">
    <text evidence="2">Homodimer. Interacts with LigD.</text>
</comment>
<organism evidence="5 6">
    <name type="scientific">Rhizobium setariae</name>
    <dbReference type="NCBI Taxonomy" id="2801340"/>
    <lineage>
        <taxon>Bacteria</taxon>
        <taxon>Pseudomonadati</taxon>
        <taxon>Pseudomonadota</taxon>
        <taxon>Alphaproteobacteria</taxon>
        <taxon>Hyphomicrobiales</taxon>
        <taxon>Rhizobiaceae</taxon>
        <taxon>Rhizobium/Agrobacterium group</taxon>
        <taxon>Rhizobium</taxon>
    </lineage>
</organism>